<dbReference type="Gene3D" id="3.30.70.3290">
    <property type="match status" value="1"/>
</dbReference>
<dbReference type="InterPro" id="IPR020841">
    <property type="entry name" value="PKS_Beta-ketoAc_synthase_dom"/>
</dbReference>
<keyword evidence="1" id="KW-0596">Phosphopantetheine</keyword>
<gene>
    <name evidence="8" type="ORF">PFL1_03751</name>
</gene>
<dbReference type="GO" id="GO:0004315">
    <property type="term" value="F:3-oxoacyl-[acyl-carrier-protein] synthase activity"/>
    <property type="evidence" value="ECO:0007669"/>
    <property type="project" value="InterPro"/>
</dbReference>
<feature type="domain" description="PKS/mFAS DH" evidence="7">
    <location>
        <begin position="1328"/>
        <end position="1642"/>
    </location>
</feature>
<dbReference type="NCBIfam" id="TIGR04532">
    <property type="entry name" value="PT_fungal_PKS"/>
    <property type="match status" value="1"/>
</dbReference>
<keyword evidence="2" id="KW-0597">Phosphoprotein</keyword>
<accession>A0A061HEB8</accession>
<dbReference type="KEGG" id="pfp:PFL1_03751"/>
<feature type="compositionally biased region" description="Basic residues" evidence="5">
    <location>
        <begin position="1302"/>
        <end position="1312"/>
    </location>
</feature>
<feature type="active site" description="Proton acceptor; for dehydratase activity" evidence="4">
    <location>
        <position position="1363"/>
    </location>
</feature>
<dbReference type="InterPro" id="IPR014043">
    <property type="entry name" value="Acyl_transferase_dom"/>
</dbReference>
<feature type="domain" description="Ketosynthase family 3 (KS3)" evidence="6">
    <location>
        <begin position="380"/>
        <end position="806"/>
    </location>
</feature>
<reference evidence="8 9" key="1">
    <citation type="journal article" date="2013" name="Plant Cell">
        <title>The transition from a phytopathogenic smut ancestor to an anamorphic biocontrol agent deciphered by comparative whole-genome analysis.</title>
        <authorList>
            <person name="Lefebvre F."/>
            <person name="Joly D.L."/>
            <person name="Labbe C."/>
            <person name="Teichmann B."/>
            <person name="Linning R."/>
            <person name="Belzile F."/>
            <person name="Bakkeren G."/>
            <person name="Belanger R.R."/>
        </authorList>
    </citation>
    <scope>NUCLEOTIDE SEQUENCE [LARGE SCALE GENOMIC DNA]</scope>
    <source>
        <strain evidence="8 9">PF-1</strain>
    </source>
</reference>
<dbReference type="RefSeq" id="XP_007879461.1">
    <property type="nucleotide sequence ID" value="XM_007881270.1"/>
</dbReference>
<dbReference type="HOGENOM" id="CLU_000022_6_0_1"/>
<dbReference type="InterPro" id="IPR030918">
    <property type="entry name" value="PT_fungal_PKS"/>
</dbReference>
<dbReference type="PANTHER" id="PTHR43775:SF37">
    <property type="entry name" value="SI:DKEY-61P9.11"/>
    <property type="match status" value="1"/>
</dbReference>
<evidence type="ECO:0000256" key="3">
    <source>
        <dbReference type="ARBA" id="ARBA00022679"/>
    </source>
</evidence>
<dbReference type="EMBL" id="KE361633">
    <property type="protein sequence ID" value="EPQ28951.1"/>
    <property type="molecule type" value="Genomic_DNA"/>
</dbReference>
<organism evidence="8 9">
    <name type="scientific">Pseudozyma flocculosa PF-1</name>
    <dbReference type="NCBI Taxonomy" id="1277687"/>
    <lineage>
        <taxon>Eukaryota</taxon>
        <taxon>Fungi</taxon>
        <taxon>Dikarya</taxon>
        <taxon>Basidiomycota</taxon>
        <taxon>Ustilaginomycotina</taxon>
        <taxon>Ustilaginomycetes</taxon>
        <taxon>Ustilaginales</taxon>
        <taxon>Ustilaginaceae</taxon>
        <taxon>Pseudozyma</taxon>
    </lineage>
</organism>
<feature type="region of interest" description="Disordered" evidence="5">
    <location>
        <begin position="1681"/>
        <end position="1704"/>
    </location>
</feature>
<feature type="region of interest" description="N-terminal hotdog fold" evidence="4">
    <location>
        <begin position="1328"/>
        <end position="1464"/>
    </location>
</feature>
<dbReference type="Gene3D" id="3.40.47.10">
    <property type="match status" value="1"/>
</dbReference>
<protein>
    <recommendedName>
        <fullName evidence="10">Type I Iterative Polyketide synthase (PKS)</fullName>
    </recommendedName>
</protein>
<dbReference type="InterPro" id="IPR049900">
    <property type="entry name" value="PKS_mFAS_DH"/>
</dbReference>
<dbReference type="Proteomes" id="UP000053664">
    <property type="component" value="Unassembled WGS sequence"/>
</dbReference>
<evidence type="ECO:0000259" key="6">
    <source>
        <dbReference type="PROSITE" id="PS52004"/>
    </source>
</evidence>
<keyword evidence="3" id="KW-0808">Transferase</keyword>
<dbReference type="Gene3D" id="3.40.366.10">
    <property type="entry name" value="Malonyl-Coenzyme A Acyl Carrier Protein, domain 2"/>
    <property type="match status" value="1"/>
</dbReference>
<dbReference type="SUPFAM" id="SSF55048">
    <property type="entry name" value="Probable ACP-binding domain of malonyl-CoA ACP transacylase"/>
    <property type="match status" value="1"/>
</dbReference>
<dbReference type="SMART" id="SM00827">
    <property type="entry name" value="PKS_AT"/>
    <property type="match status" value="1"/>
</dbReference>
<feature type="region of interest" description="Disordered" evidence="5">
    <location>
        <begin position="1296"/>
        <end position="1324"/>
    </location>
</feature>
<dbReference type="PROSITE" id="PS00606">
    <property type="entry name" value="KS3_1"/>
    <property type="match status" value="1"/>
</dbReference>
<proteinExistence type="predicted"/>
<dbReference type="GO" id="GO:0004312">
    <property type="term" value="F:fatty acid synthase activity"/>
    <property type="evidence" value="ECO:0007669"/>
    <property type="project" value="TreeGrafter"/>
</dbReference>
<dbReference type="GO" id="GO:0006633">
    <property type="term" value="P:fatty acid biosynthetic process"/>
    <property type="evidence" value="ECO:0007669"/>
    <property type="project" value="InterPro"/>
</dbReference>
<sequence length="1947" mass="210363">MVLSSTDAAELARSPLSYLEQRCHALHIGASLIPGLAGELRWRRVATLVDRSYKVKAFTQAAFKAIRKCLQVINASRPADGQLVTDDLSLQALASPAFASRVELTYALEVTFYLSTILGSLSAVPNLRYETKKFEYRHIAAYGAISGPLCRDAVQDARTESELMFKGIEAVKLATILGFAVKDSQTAGNVALLVRLNSTLVLPSELIPIGTAVDSATIYSAPRQLAATLQHELEANGQGCAAILGVMQLIEPSKAQQIRQAALDIYETGGLRPRSFQSDHAARALQVALDASLHDFEAHQNAVDSIHSTTKQAGCSSAASDRPKIEFVGCSLSFIRDHTDICQQVAGAHIRPHALDSDRPISSDPSRRSAKASTVIGTPAGEIAIVGMGCHVPGGGEGHEAFWRLLQDGLDVHQPVPERLFNIKDYKSASYRDRNTLRANHMNALERPEIFDPAFFGIDDDFALKMDPQQRLALQVVHDTLGTAAYHPGATKSFDPARMGIFVGVCSDDYRENVSIDIQRGFTDGTFRAQIANRISNFYGWQGPSVTLDTACSSALVAIESACSYLAAGKCDAAIAGGVNVLTQPQIFIGLDRGFFLNSTGQCKTFDEGGDGYSRADAVSFVMLKRMQDAVAEGDRILGTICSAATNHSGESHSITHPHAPTQRRLYEANLLAAGLRPCQLAYLECHGTGTQAGDGQEMAGILSIFGKDKERTSQLIVGSAKANVGHSESASGATSLVKTLMCLGKQQVPPHVGIKGVMNKGFGDLSRINIPINGAEMRPAGCDARYAMVSNFSAAGGNTNMIIREGRAPTRRAITGLAYEALPDLNPRKHIFAISAKSTASLSALVARYLAHIRSGGIDLAELCYNSTGRRLHQTLRVSGVVSNLEDVKKLLETQKVDETSPPVRAPGRLAFIFSGQGSQYINMARELFDSVPHFRRCMQRCSRILAGLGYPGFLDAIYPAADAAGEPLAPTPYENQVGIFALEYSLAQLWLSWGLQPCVVAGHSLGEYASLCVAGVLSLHDTLYLVATRATMMVEHCKADVSGMLAVRDTPIKVEEVLGQAEIEHCDIACRNGPQDTVVAGPLESIEAAAKALETAHIKAFRVSVPYAFHSTAIEPLLVPFAEAAKKVKFNAPQIAVLSNVHGRVVRPGEDDVFGPDYVLAHARRVVRFGESIHDFASAEENREVKLQWLEIGPHPISLPMIKGVLADIGRPAEPSALVPSLKKGTDSYCTLLSAVNTLFQQGFNIRWPSFHVSTATVTRTIEMPAYPFEEKKFWKPFQDRGLRDHLVKPRPALVSRIPSRQRKQGRPPKRSGGQSRPSQRFQSKYTLLSDATMTGSLATDDLSFVIDAAREPSEALIMGHLIRGKGMMSATLISELALEVGYFAFKHESPNEPEPTFQLRNVNMFAPFLKDAGGSVGLQVKVRGTLSSAEGLHVELFTAKDANRAASHHASCYVRIDDGQGEKEWKDIGAMIEGRIESLQKNAESCFRKELAYQLFENVVEYTDVYRGMDQIYMTDTGDEATAVVVRSMQPTARFVCDPALQDSFGQLSGFIPNVGIVDGDHVAIANGIKSIHFSQALIDINADPAANGPYLTYCRMVDESPNHDGVYVGDIYITDPQGRYLGLFGGVQFKRVKKGILDRLMCLGGSAKAAASSKVPAVKAVSKPAYNPHCEPAKTVSEPAAVASRRTGTDGGRNGAAPLPQPQLVRLSSSTIRGKAPLLLFPDGSGSPYAYLDLAACLPTTSETLAFQSPFFDSAQAWTGRLDQLVSVYVSSILQQYPEPTSLMLGGWSIGGLIALKVGASLCLHGYTIRQISLIDSPIPDPVLPLSSEALEIVVGRIRKSVGIAGAAANKRQDKIERHFRDCVSRLAGEVIGPAFLDGVPGIGKILLVDATIKDAFQDVMSNDVMRWRKVLGTLARIEIKKVKADHSTVVRQPAVEEVARCM</sequence>
<feature type="region of interest" description="C-terminal hotdog fold" evidence="4">
    <location>
        <begin position="1487"/>
        <end position="1642"/>
    </location>
</feature>
<feature type="region of interest" description="Disordered" evidence="5">
    <location>
        <begin position="353"/>
        <end position="374"/>
    </location>
</feature>
<dbReference type="SMART" id="SM00825">
    <property type="entry name" value="PKS_KS"/>
    <property type="match status" value="1"/>
</dbReference>
<dbReference type="InterPro" id="IPR042104">
    <property type="entry name" value="PKS_dehydratase_sf"/>
</dbReference>
<evidence type="ECO:0000256" key="5">
    <source>
        <dbReference type="SAM" id="MobiDB-lite"/>
    </source>
</evidence>
<evidence type="ECO:0000256" key="1">
    <source>
        <dbReference type="ARBA" id="ARBA00022450"/>
    </source>
</evidence>
<dbReference type="OrthoDB" id="329835at2759"/>
<evidence type="ECO:0000256" key="2">
    <source>
        <dbReference type="ARBA" id="ARBA00022553"/>
    </source>
</evidence>
<dbReference type="SUPFAM" id="SSF53474">
    <property type="entry name" value="alpha/beta-Hydrolases"/>
    <property type="match status" value="1"/>
</dbReference>
<dbReference type="Pfam" id="PF02801">
    <property type="entry name" value="Ketoacyl-synt_C"/>
    <property type="match status" value="1"/>
</dbReference>
<name>A0A061HEB8_9BASI</name>
<dbReference type="InterPro" id="IPR016036">
    <property type="entry name" value="Malonyl_transacylase_ACP-bd"/>
</dbReference>
<evidence type="ECO:0008006" key="10">
    <source>
        <dbReference type="Google" id="ProtNLM"/>
    </source>
</evidence>
<evidence type="ECO:0000313" key="8">
    <source>
        <dbReference type="EMBL" id="EPQ28951.1"/>
    </source>
</evidence>
<dbReference type="Pfam" id="PF22621">
    <property type="entry name" value="CurL-like_PKS_C"/>
    <property type="match status" value="1"/>
</dbReference>
<dbReference type="PROSITE" id="PS52004">
    <property type="entry name" value="KS3_2"/>
    <property type="match status" value="1"/>
</dbReference>
<dbReference type="SUPFAM" id="SSF53901">
    <property type="entry name" value="Thiolase-like"/>
    <property type="match status" value="1"/>
</dbReference>
<evidence type="ECO:0000256" key="4">
    <source>
        <dbReference type="PROSITE-ProRule" id="PRU01363"/>
    </source>
</evidence>
<dbReference type="InterPro" id="IPR014031">
    <property type="entry name" value="Ketoacyl_synth_C"/>
</dbReference>
<dbReference type="GO" id="GO:0044550">
    <property type="term" value="P:secondary metabolite biosynthetic process"/>
    <property type="evidence" value="ECO:0007669"/>
    <property type="project" value="TreeGrafter"/>
</dbReference>
<dbReference type="InterPro" id="IPR001227">
    <property type="entry name" value="Ac_transferase_dom_sf"/>
</dbReference>
<dbReference type="CDD" id="cd00833">
    <property type="entry name" value="PKS"/>
    <property type="match status" value="1"/>
</dbReference>
<dbReference type="InterPro" id="IPR014030">
    <property type="entry name" value="Ketoacyl_synth_N"/>
</dbReference>
<dbReference type="InterPro" id="IPR001031">
    <property type="entry name" value="Thioesterase"/>
</dbReference>
<dbReference type="Pfam" id="PF00109">
    <property type="entry name" value="ketoacyl-synt"/>
    <property type="match status" value="1"/>
</dbReference>
<dbReference type="Pfam" id="PF00975">
    <property type="entry name" value="Thioesterase"/>
    <property type="match status" value="1"/>
</dbReference>
<dbReference type="Pfam" id="PF00698">
    <property type="entry name" value="Acyl_transf_1"/>
    <property type="match status" value="1"/>
</dbReference>
<dbReference type="GeneID" id="19317859"/>
<dbReference type="eggNOG" id="KOG1202">
    <property type="taxonomic scope" value="Eukaryota"/>
</dbReference>
<dbReference type="Gene3D" id="3.10.129.110">
    <property type="entry name" value="Polyketide synthase dehydratase"/>
    <property type="match status" value="1"/>
</dbReference>
<evidence type="ECO:0000313" key="9">
    <source>
        <dbReference type="Proteomes" id="UP000053664"/>
    </source>
</evidence>
<dbReference type="Pfam" id="PF14765">
    <property type="entry name" value="PS-DH"/>
    <property type="match status" value="1"/>
</dbReference>
<dbReference type="InterPro" id="IPR016039">
    <property type="entry name" value="Thiolase-like"/>
</dbReference>
<dbReference type="InterPro" id="IPR050091">
    <property type="entry name" value="PKS_NRPS_Biosynth_Enz"/>
</dbReference>
<dbReference type="InterPro" id="IPR016035">
    <property type="entry name" value="Acyl_Trfase/lysoPLipase"/>
</dbReference>
<dbReference type="Gene3D" id="3.40.50.1820">
    <property type="entry name" value="alpha/beta hydrolase"/>
    <property type="match status" value="1"/>
</dbReference>
<evidence type="ECO:0000259" key="7">
    <source>
        <dbReference type="PROSITE" id="PS52019"/>
    </source>
</evidence>
<dbReference type="SUPFAM" id="SSF52151">
    <property type="entry name" value="FabD/lysophospholipase-like"/>
    <property type="match status" value="1"/>
</dbReference>
<dbReference type="PROSITE" id="PS52019">
    <property type="entry name" value="PKS_MFAS_DH"/>
    <property type="match status" value="1"/>
</dbReference>
<dbReference type="InterPro" id="IPR029058">
    <property type="entry name" value="AB_hydrolase_fold"/>
</dbReference>
<dbReference type="InterPro" id="IPR049551">
    <property type="entry name" value="PKS_DH_C"/>
</dbReference>
<feature type="compositionally biased region" description="Polar residues" evidence="5">
    <location>
        <begin position="1315"/>
        <end position="1324"/>
    </location>
</feature>
<dbReference type="InterPro" id="IPR018201">
    <property type="entry name" value="Ketoacyl_synth_AS"/>
</dbReference>
<feature type="compositionally biased region" description="Basic and acidic residues" evidence="5">
    <location>
        <begin position="353"/>
        <end position="367"/>
    </location>
</feature>
<feature type="active site" description="Proton donor; for dehydratase activity" evidence="4">
    <location>
        <position position="1546"/>
    </location>
</feature>
<dbReference type="PANTHER" id="PTHR43775">
    <property type="entry name" value="FATTY ACID SYNTHASE"/>
    <property type="match status" value="1"/>
</dbReference>